<keyword evidence="3" id="KW-1185">Reference proteome</keyword>
<reference evidence="2" key="1">
    <citation type="submission" date="2023-01" db="EMBL/GenBank/DDBJ databases">
        <title>Genome assembly of the deep-sea coral Lophelia pertusa.</title>
        <authorList>
            <person name="Herrera S."/>
            <person name="Cordes E."/>
        </authorList>
    </citation>
    <scope>NUCLEOTIDE SEQUENCE</scope>
    <source>
        <strain evidence="2">USNM1676648</strain>
        <tissue evidence="2">Polyp</tissue>
    </source>
</reference>
<protein>
    <submittedName>
        <fullName evidence="2">Uncharacterized protein</fullName>
    </submittedName>
</protein>
<organism evidence="2 3">
    <name type="scientific">Desmophyllum pertusum</name>
    <dbReference type="NCBI Taxonomy" id="174260"/>
    <lineage>
        <taxon>Eukaryota</taxon>
        <taxon>Metazoa</taxon>
        <taxon>Cnidaria</taxon>
        <taxon>Anthozoa</taxon>
        <taxon>Hexacorallia</taxon>
        <taxon>Scleractinia</taxon>
        <taxon>Caryophylliina</taxon>
        <taxon>Caryophylliidae</taxon>
        <taxon>Desmophyllum</taxon>
    </lineage>
</organism>
<dbReference type="Proteomes" id="UP001163046">
    <property type="component" value="Unassembled WGS sequence"/>
</dbReference>
<accession>A0A9W9ZLS4</accession>
<feature type="region of interest" description="Disordered" evidence="1">
    <location>
        <begin position="136"/>
        <end position="189"/>
    </location>
</feature>
<gene>
    <name evidence="2" type="ORF">OS493_026266</name>
</gene>
<evidence type="ECO:0000313" key="3">
    <source>
        <dbReference type="Proteomes" id="UP001163046"/>
    </source>
</evidence>
<comment type="caution">
    <text evidence="2">The sequence shown here is derived from an EMBL/GenBank/DDBJ whole genome shotgun (WGS) entry which is preliminary data.</text>
</comment>
<evidence type="ECO:0000313" key="2">
    <source>
        <dbReference type="EMBL" id="KAJ7383735.1"/>
    </source>
</evidence>
<evidence type="ECO:0000256" key="1">
    <source>
        <dbReference type="SAM" id="MobiDB-lite"/>
    </source>
</evidence>
<dbReference type="AlphaFoldDB" id="A0A9W9ZLS4"/>
<sequence length="290" mass="32888">MYAFTAYIFREDHGKLTDEVLHTDGQKGGRLLGLWTNTGNPVIRYVVSSRCSRSESARVAESLYENFCLLHIGEWRSVVTHTYDENDDKETKARGALLLDYTGGREASERFVVLDVSRTQIIPFLFERQVQKGKGTVETLPGKNPFNGRDVFQPPQPLQPRTNAPRSMYPDPPAATEQPSSKDRSAPQFQEAAATGFQWYSGDDGSKKLMKVLEDFKNVAQRNQVDLSRDKITQDISMSFIDERYGKNWEEGALLIKNPGKVYREELRQPSSDKASIAAKNMITFIQHPF</sequence>
<dbReference type="OrthoDB" id="5950433at2759"/>
<name>A0A9W9ZLS4_9CNID</name>
<proteinExistence type="predicted"/>
<dbReference type="EMBL" id="MU825895">
    <property type="protein sequence ID" value="KAJ7383735.1"/>
    <property type="molecule type" value="Genomic_DNA"/>
</dbReference>